<gene>
    <name evidence="1" type="ORF">FOL47_002969</name>
</gene>
<proteinExistence type="predicted"/>
<dbReference type="EMBL" id="JAAPAO010001889">
    <property type="protein sequence ID" value="KAF4648624.1"/>
    <property type="molecule type" value="Genomic_DNA"/>
</dbReference>
<protein>
    <submittedName>
        <fullName evidence="1">Uncharacterized protein</fullName>
    </submittedName>
</protein>
<name>A0A7J6KNW0_PERCH</name>
<accession>A0A7J6KNW0</accession>
<sequence>MVADSDCASNCAVLWRYQLEVGYLADETSCRDAIETDAKYRECISKKVLAGTPLWKCFTEDIFRSFFDRALSEAARRKAYKELTMPHRGFKGKGPGKGGKG</sequence>
<evidence type="ECO:0000313" key="2">
    <source>
        <dbReference type="Proteomes" id="UP000591131"/>
    </source>
</evidence>
<reference evidence="1 2" key="1">
    <citation type="submission" date="2020-04" db="EMBL/GenBank/DDBJ databases">
        <title>Perkinsus chesapeaki whole genome sequence.</title>
        <authorList>
            <person name="Bogema D.R."/>
        </authorList>
    </citation>
    <scope>NUCLEOTIDE SEQUENCE [LARGE SCALE GENOMIC DNA]</scope>
    <source>
        <strain evidence="1">ATCC PRA-425</strain>
    </source>
</reference>
<evidence type="ECO:0000313" key="1">
    <source>
        <dbReference type="EMBL" id="KAF4648624.1"/>
    </source>
</evidence>
<dbReference type="Proteomes" id="UP000591131">
    <property type="component" value="Unassembled WGS sequence"/>
</dbReference>
<keyword evidence="2" id="KW-1185">Reference proteome</keyword>
<dbReference type="AlphaFoldDB" id="A0A7J6KNW0"/>
<dbReference type="OrthoDB" id="471649at2759"/>
<organism evidence="1 2">
    <name type="scientific">Perkinsus chesapeaki</name>
    <name type="common">Clam parasite</name>
    <name type="synonym">Perkinsus andrewsi</name>
    <dbReference type="NCBI Taxonomy" id="330153"/>
    <lineage>
        <taxon>Eukaryota</taxon>
        <taxon>Sar</taxon>
        <taxon>Alveolata</taxon>
        <taxon>Perkinsozoa</taxon>
        <taxon>Perkinsea</taxon>
        <taxon>Perkinsida</taxon>
        <taxon>Perkinsidae</taxon>
        <taxon>Perkinsus</taxon>
    </lineage>
</organism>
<comment type="caution">
    <text evidence="1">The sequence shown here is derived from an EMBL/GenBank/DDBJ whole genome shotgun (WGS) entry which is preliminary data.</text>
</comment>
<feature type="non-terminal residue" evidence="1">
    <location>
        <position position="101"/>
    </location>
</feature>